<gene>
    <name evidence="1" type="ORF">PYS65_07250</name>
</gene>
<proteinExistence type="predicted"/>
<keyword evidence="2" id="KW-1185">Reference proteome</keyword>
<name>A0ABY8KD97_9ACTN</name>
<organism evidence="1 2">
    <name type="scientific">Streptomyces cathayae</name>
    <dbReference type="NCBI Taxonomy" id="3031124"/>
    <lineage>
        <taxon>Bacteria</taxon>
        <taxon>Bacillati</taxon>
        <taxon>Actinomycetota</taxon>
        <taxon>Actinomycetes</taxon>
        <taxon>Kitasatosporales</taxon>
        <taxon>Streptomycetaceae</taxon>
        <taxon>Streptomyces</taxon>
    </lineage>
</organism>
<evidence type="ECO:0000313" key="1">
    <source>
        <dbReference type="EMBL" id="WGD44831.1"/>
    </source>
</evidence>
<dbReference type="EMBL" id="CP121682">
    <property type="protein sequence ID" value="WGD44831.1"/>
    <property type="molecule type" value="Genomic_DNA"/>
</dbReference>
<accession>A0ABY8KD97</accession>
<evidence type="ECO:0000313" key="2">
    <source>
        <dbReference type="Proteomes" id="UP001216440"/>
    </source>
</evidence>
<dbReference type="Proteomes" id="UP001216440">
    <property type="component" value="Chromosome"/>
</dbReference>
<sequence length="59" mass="6339">MDASGLGGTEGLPVYEGLVRERGDVVAEAREVAERTEFEMRQVLPFRPGSRPAPAPAGR</sequence>
<protein>
    <submittedName>
        <fullName evidence="1">Uncharacterized protein</fullName>
    </submittedName>
</protein>
<reference evidence="1 2" key="1">
    <citation type="submission" date="2023-03" db="EMBL/GenBank/DDBJ databases">
        <authorList>
            <person name="Mo P."/>
        </authorList>
    </citation>
    <scope>NUCLEOTIDE SEQUENCE [LARGE SCALE GENOMIC DNA]</scope>
    <source>
        <strain evidence="1 2">HUAS 5</strain>
    </source>
</reference>